<evidence type="ECO:0000313" key="2">
    <source>
        <dbReference type="EMBL" id="SHL01890.1"/>
    </source>
</evidence>
<accession>A0A1M6X7B9</accession>
<gene>
    <name evidence="1" type="ORF">GCM10010984_14350</name>
    <name evidence="2" type="ORF">SAMN05443634_105143</name>
</gene>
<dbReference type="Proteomes" id="UP000184120">
    <property type="component" value="Unassembled WGS sequence"/>
</dbReference>
<keyword evidence="4" id="KW-1185">Reference proteome</keyword>
<sequence>MKEELLNLGFKEFDNNCGGDYFYYSHNKHIVITHYSGVIFSKIPGHIKAFKYDIDNLKHLISLLN</sequence>
<reference evidence="4" key="4">
    <citation type="journal article" date="2019" name="Int. J. Syst. Evol. Microbiol.">
        <title>The Global Catalogue of Microorganisms (GCM) 10K type strain sequencing project: providing services to taxonomists for standard genome sequencing and annotation.</title>
        <authorList>
            <consortium name="The Broad Institute Genomics Platform"/>
            <consortium name="The Broad Institute Genome Sequencing Center for Infectious Disease"/>
            <person name="Wu L."/>
            <person name="Ma J."/>
        </authorList>
    </citation>
    <scope>NUCLEOTIDE SEQUENCE [LARGE SCALE GENOMIC DNA]</scope>
    <source>
        <strain evidence="4">CGMCC 1.12707</strain>
    </source>
</reference>
<reference evidence="2" key="2">
    <citation type="submission" date="2016-11" db="EMBL/GenBank/DDBJ databases">
        <authorList>
            <person name="Jaros S."/>
            <person name="Januszkiewicz K."/>
            <person name="Wedrychowicz H."/>
        </authorList>
    </citation>
    <scope>NUCLEOTIDE SEQUENCE [LARGE SCALE GENOMIC DNA]</scope>
    <source>
        <strain evidence="2">DSM 27989</strain>
    </source>
</reference>
<name>A0A1M6X7B9_9FLAO</name>
<evidence type="ECO:0000313" key="4">
    <source>
        <dbReference type="Proteomes" id="UP000650994"/>
    </source>
</evidence>
<organism evidence="2 3">
    <name type="scientific">Chishuiella changwenlii</name>
    <dbReference type="NCBI Taxonomy" id="1434701"/>
    <lineage>
        <taxon>Bacteria</taxon>
        <taxon>Pseudomonadati</taxon>
        <taxon>Bacteroidota</taxon>
        <taxon>Flavobacteriia</taxon>
        <taxon>Flavobacteriales</taxon>
        <taxon>Weeksellaceae</taxon>
        <taxon>Chishuiella</taxon>
    </lineage>
</organism>
<dbReference type="EMBL" id="BMFL01000009">
    <property type="protein sequence ID" value="GGE97925.1"/>
    <property type="molecule type" value="Genomic_DNA"/>
</dbReference>
<proteinExistence type="predicted"/>
<evidence type="ECO:0000313" key="1">
    <source>
        <dbReference type="EMBL" id="GGE97925.1"/>
    </source>
</evidence>
<dbReference type="AlphaFoldDB" id="A0A1M6X7B9"/>
<dbReference type="EMBL" id="FRBH01000005">
    <property type="protein sequence ID" value="SHL01890.1"/>
    <property type="molecule type" value="Genomic_DNA"/>
</dbReference>
<dbReference type="Proteomes" id="UP000650994">
    <property type="component" value="Unassembled WGS sequence"/>
</dbReference>
<protein>
    <submittedName>
        <fullName evidence="2">Uncharacterized protein</fullName>
    </submittedName>
</protein>
<dbReference type="RefSeq" id="WP_072931167.1">
    <property type="nucleotide sequence ID" value="NZ_BMFL01000009.1"/>
</dbReference>
<reference evidence="3" key="3">
    <citation type="submission" date="2016-11" db="EMBL/GenBank/DDBJ databases">
        <authorList>
            <person name="Varghese N."/>
            <person name="Submissions S."/>
        </authorList>
    </citation>
    <scope>NUCLEOTIDE SEQUENCE [LARGE SCALE GENOMIC DNA]</scope>
    <source>
        <strain evidence="3">DSM 27989</strain>
    </source>
</reference>
<reference evidence="1" key="1">
    <citation type="journal article" date="2014" name="Int. J. Syst. Evol. Microbiol.">
        <title>Complete genome of a new Firmicutes species belonging to the dominant human colonic microbiota ('Ruminococcus bicirculans') reveals two chromosomes and a selective capacity to utilize plant glucans.</title>
        <authorList>
            <consortium name="NISC Comparative Sequencing Program"/>
            <person name="Wegmann U."/>
            <person name="Louis P."/>
            <person name="Goesmann A."/>
            <person name="Henrissat B."/>
            <person name="Duncan S.H."/>
            <person name="Flint H.J."/>
        </authorList>
    </citation>
    <scope>NUCLEOTIDE SEQUENCE</scope>
    <source>
        <strain evidence="1">CGMCC 1.12707</strain>
    </source>
</reference>
<evidence type="ECO:0000313" key="3">
    <source>
        <dbReference type="Proteomes" id="UP000184120"/>
    </source>
</evidence>
<reference evidence="1" key="5">
    <citation type="submission" date="2024-05" db="EMBL/GenBank/DDBJ databases">
        <authorList>
            <person name="Sun Q."/>
            <person name="Zhou Y."/>
        </authorList>
    </citation>
    <scope>NUCLEOTIDE SEQUENCE</scope>
    <source>
        <strain evidence="1">CGMCC 1.12707</strain>
    </source>
</reference>